<dbReference type="PANTHER" id="PTHR42850:SF4">
    <property type="entry name" value="ZINC-DEPENDENT ENDOPOLYPHOSPHATASE"/>
    <property type="match status" value="1"/>
</dbReference>
<evidence type="ECO:0000256" key="1">
    <source>
        <dbReference type="SAM" id="MobiDB-lite"/>
    </source>
</evidence>
<organism evidence="4 5">
    <name type="scientific">Fusarium fujikuroi</name>
    <name type="common">Bakanae and foot rot disease fungus</name>
    <name type="synonym">Gibberella fujikuroi</name>
    <dbReference type="NCBI Taxonomy" id="5127"/>
    <lineage>
        <taxon>Eukaryota</taxon>
        <taxon>Fungi</taxon>
        <taxon>Dikarya</taxon>
        <taxon>Ascomycota</taxon>
        <taxon>Pezizomycotina</taxon>
        <taxon>Sordariomycetes</taxon>
        <taxon>Hypocreomycetidae</taxon>
        <taxon>Hypocreales</taxon>
        <taxon>Nectriaceae</taxon>
        <taxon>Fusarium</taxon>
        <taxon>Fusarium fujikuroi species complex</taxon>
    </lineage>
</organism>
<name>A0A9Q9RVX5_FUSFU</name>
<dbReference type="Gene3D" id="3.60.21.10">
    <property type="match status" value="1"/>
</dbReference>
<sequence length="1076" mass="119065">MNPSQSLPSQASSHFQLEPIPAAILVDKEVKRRDAIALLGACKTGCRAIDEEVMLGGFERGSVVGISAEDEELGVQLGLQTLAHSLCEGTVTSGLLITPRPASVMLAGLRDAVKSELEAKRGTKDTIRVRLRQCLEKVMLSCVFDMDGLWEALADLDCEVVEEKDGAVQDQDQGATDIRQHDTTYELDEIQDSQDDDDVAFSPIHQASQPLAEEPCNKTQQHPDVIVITHFSSLLTGLFFHREKSAAHAALQLLSSHLRDLSRNLSSKPLILLLNSTSAVSSGPALATAASPAKQSQVDPTLRSIFNPPPLTGYSARRTKPNFGLIFTQLLDFHLLCTKVPKTRQDAEGAVRQLSGDEIELVWVVEVLLDELGVWEVYEVQIWAGLRCPGGFEDADYGILDSMSKYPYDASSVNDKLERTRSISDARMSIILTPDAFPGEALAQCLQESDCVMVERNSAADCLREPLVNTLPLKCRQLKKGFGECKRGMVDMRKRFRGNMPVAYRTMEQAEEGQGYQLYAGRPAFAGGVKKTDGNEPIPQDWREAENEKWKAEQAAMGQQKKDISPFSPELNPLIQLPSADSSCAKAKAKSNRIKSNQIKSNQIKYLIHRLAKFSNAVWSATGAAVVVVITSLPSSTSIRIAASISPLRFVQPQTMAIMITAPQRRLLVLLSTFFFVFSIFYCCSRLAALTVGPVEVEDEVLRPQVELLRADNPMSYGMYNRPRYDGIDLIRNLPSEYVPTAKNGRRLVVVGDIHGMLDPFEKLLKKIEFNPKTDHVIAVGDMINKGPKSSEVVARLMELKATAVRGNHEDCVILAWRGLSSQQGVAAYLDTKDAAKHRGEEADLKTARSLSEAQMTWLKNLPVIISAESMALYFVHAGLVPGVPLPQQDAWAVMNMRTLRFPREEFRKKEIEKKRKQAEKQRQKELAKAQEDAQAKFQQRSFVPGEEATDSHAHAAHAARAEPAPADSAGAVSTDEAAAERTNPDRDVWIPIDGHEGERWTDLWNSEQKKLRGPDRRSVIYGHDAKMGYQEDSYTFGLDSGCVKGNALTALVIQAKEEGGWKHSTHQVMCKKGWW</sequence>
<dbReference type="GO" id="GO:0016791">
    <property type="term" value="F:phosphatase activity"/>
    <property type="evidence" value="ECO:0007669"/>
    <property type="project" value="TreeGrafter"/>
</dbReference>
<dbReference type="InterPro" id="IPR050126">
    <property type="entry name" value="Ap4A_hydrolase"/>
</dbReference>
<feature type="transmembrane region" description="Helical" evidence="2">
    <location>
        <begin position="664"/>
        <end position="682"/>
    </location>
</feature>
<keyword evidence="2" id="KW-1133">Transmembrane helix</keyword>
<dbReference type="AlphaFoldDB" id="A0A9Q9RVX5"/>
<dbReference type="Pfam" id="PF00149">
    <property type="entry name" value="Metallophos"/>
    <property type="match status" value="1"/>
</dbReference>
<evidence type="ECO:0000313" key="5">
    <source>
        <dbReference type="Proteomes" id="UP000760494"/>
    </source>
</evidence>
<feature type="domain" description="Calcineurin-like phosphoesterase" evidence="3">
    <location>
        <begin position="747"/>
        <end position="922"/>
    </location>
</feature>
<dbReference type="GO" id="GO:0006798">
    <property type="term" value="P:polyphosphate catabolic process"/>
    <property type="evidence" value="ECO:0007669"/>
    <property type="project" value="TreeGrafter"/>
</dbReference>
<evidence type="ECO:0000256" key="2">
    <source>
        <dbReference type="SAM" id="Phobius"/>
    </source>
</evidence>
<dbReference type="SUPFAM" id="SSF56300">
    <property type="entry name" value="Metallo-dependent phosphatases"/>
    <property type="match status" value="1"/>
</dbReference>
<feature type="compositionally biased region" description="Low complexity" evidence="1">
    <location>
        <begin position="957"/>
        <end position="972"/>
    </location>
</feature>
<reference evidence="4" key="1">
    <citation type="submission" date="2019-05" db="EMBL/GenBank/DDBJ databases">
        <authorList>
            <person name="Piombo E."/>
        </authorList>
    </citation>
    <scope>NUCLEOTIDE SEQUENCE</scope>
    <source>
        <strain evidence="4">C2S</strain>
    </source>
</reference>
<dbReference type="Proteomes" id="UP000760494">
    <property type="component" value="Unassembled WGS sequence"/>
</dbReference>
<dbReference type="InterPro" id="IPR027417">
    <property type="entry name" value="P-loop_NTPase"/>
</dbReference>
<proteinExistence type="predicted"/>
<dbReference type="Pfam" id="PF10203">
    <property type="entry name" value="Pet191_N"/>
    <property type="match status" value="1"/>
</dbReference>
<feature type="transmembrane region" description="Helical" evidence="2">
    <location>
        <begin position="617"/>
        <end position="643"/>
    </location>
</feature>
<dbReference type="InterPro" id="IPR018793">
    <property type="entry name" value="Cyt_c_oxidase_assmbl_Pet191"/>
</dbReference>
<protein>
    <recommendedName>
        <fullName evidence="3">Calcineurin-like phosphoesterase domain-containing protein</fullName>
    </recommendedName>
</protein>
<feature type="region of interest" description="Disordered" evidence="1">
    <location>
        <begin position="911"/>
        <end position="989"/>
    </location>
</feature>
<keyword evidence="2" id="KW-0812">Transmembrane</keyword>
<dbReference type="GO" id="GO:0000298">
    <property type="term" value="F:endopolyphosphatase activity"/>
    <property type="evidence" value="ECO:0007669"/>
    <property type="project" value="TreeGrafter"/>
</dbReference>
<feature type="compositionally biased region" description="Basic and acidic residues" evidence="1">
    <location>
        <begin position="979"/>
        <end position="989"/>
    </location>
</feature>
<dbReference type="PANTHER" id="PTHR42850">
    <property type="entry name" value="METALLOPHOSPHOESTERASE"/>
    <property type="match status" value="1"/>
</dbReference>
<gene>
    <name evidence="4" type="ORF">C2S_9172</name>
</gene>
<comment type="caution">
    <text evidence="4">The sequence shown here is derived from an EMBL/GenBank/DDBJ whole genome shotgun (WGS) entry which is preliminary data.</text>
</comment>
<dbReference type="Gene3D" id="3.40.50.300">
    <property type="entry name" value="P-loop containing nucleotide triphosphate hydrolases"/>
    <property type="match status" value="1"/>
</dbReference>
<dbReference type="GO" id="GO:0005737">
    <property type="term" value="C:cytoplasm"/>
    <property type="evidence" value="ECO:0007669"/>
    <property type="project" value="TreeGrafter"/>
</dbReference>
<dbReference type="InterPro" id="IPR004843">
    <property type="entry name" value="Calcineurin-like_PHP"/>
</dbReference>
<accession>A0A9Q9RVX5</accession>
<dbReference type="CDD" id="cd00144">
    <property type="entry name" value="MPP_PPP_family"/>
    <property type="match status" value="1"/>
</dbReference>
<dbReference type="InterPro" id="IPR029052">
    <property type="entry name" value="Metallo-depent_PP-like"/>
</dbReference>
<dbReference type="EMBL" id="CABFJX010000370">
    <property type="protein sequence ID" value="VTT73625.1"/>
    <property type="molecule type" value="Genomic_DNA"/>
</dbReference>
<feature type="compositionally biased region" description="Basic and acidic residues" evidence="1">
    <location>
        <begin position="911"/>
        <end position="935"/>
    </location>
</feature>
<keyword evidence="2" id="KW-0472">Membrane</keyword>
<evidence type="ECO:0000313" key="4">
    <source>
        <dbReference type="EMBL" id="VTT73625.1"/>
    </source>
</evidence>
<evidence type="ECO:0000259" key="3">
    <source>
        <dbReference type="Pfam" id="PF00149"/>
    </source>
</evidence>